<protein>
    <recommendedName>
        <fullName evidence="8">Major facilitator superfamily (MFS) profile domain-containing protein</fullName>
    </recommendedName>
</protein>
<keyword evidence="2" id="KW-0813">Transport</keyword>
<dbReference type="Gene3D" id="1.20.1250.20">
    <property type="entry name" value="MFS general substrate transporter like domains"/>
    <property type="match status" value="2"/>
</dbReference>
<keyword evidence="4 7" id="KW-1133">Transmembrane helix</keyword>
<evidence type="ECO:0000313" key="9">
    <source>
        <dbReference type="EMBL" id="QWU87073.1"/>
    </source>
</evidence>
<dbReference type="PANTHER" id="PTHR43791">
    <property type="entry name" value="PERMEASE-RELATED"/>
    <property type="match status" value="1"/>
</dbReference>
<feature type="transmembrane region" description="Helical" evidence="7">
    <location>
        <begin position="783"/>
        <end position="804"/>
    </location>
</feature>
<keyword evidence="3 7" id="KW-0812">Transmembrane</keyword>
<feature type="transmembrane region" description="Helical" evidence="7">
    <location>
        <begin position="969"/>
        <end position="990"/>
    </location>
</feature>
<feature type="transmembrane region" description="Helical" evidence="7">
    <location>
        <begin position="939"/>
        <end position="957"/>
    </location>
</feature>
<feature type="domain" description="Major facilitator superfamily (MFS) profile" evidence="8">
    <location>
        <begin position="651"/>
        <end position="1093"/>
    </location>
</feature>
<evidence type="ECO:0000313" key="10">
    <source>
        <dbReference type="Proteomes" id="UP000825434"/>
    </source>
</evidence>
<feature type="transmembrane region" description="Helical" evidence="7">
    <location>
        <begin position="1028"/>
        <end position="1053"/>
    </location>
</feature>
<feature type="compositionally biased region" description="Acidic residues" evidence="6">
    <location>
        <begin position="1"/>
        <end position="14"/>
    </location>
</feature>
<feature type="transmembrane region" description="Helical" evidence="7">
    <location>
        <begin position="692"/>
        <end position="712"/>
    </location>
</feature>
<accession>A0ABX8I7B0</accession>
<evidence type="ECO:0000256" key="2">
    <source>
        <dbReference type="ARBA" id="ARBA00022448"/>
    </source>
</evidence>
<dbReference type="InterPro" id="IPR020846">
    <property type="entry name" value="MFS_dom"/>
</dbReference>
<evidence type="ECO:0000256" key="3">
    <source>
        <dbReference type="ARBA" id="ARBA00022692"/>
    </source>
</evidence>
<feature type="transmembrane region" description="Helical" evidence="7">
    <location>
        <begin position="902"/>
        <end position="927"/>
    </location>
</feature>
<keyword evidence="10" id="KW-1185">Reference proteome</keyword>
<evidence type="ECO:0000256" key="1">
    <source>
        <dbReference type="ARBA" id="ARBA00004141"/>
    </source>
</evidence>
<feature type="transmembrane region" description="Helical" evidence="7">
    <location>
        <begin position="816"/>
        <end position="838"/>
    </location>
</feature>
<feature type="transmembrane region" description="Helical" evidence="7">
    <location>
        <begin position="68"/>
        <end position="90"/>
    </location>
</feature>
<feature type="region of interest" description="Disordered" evidence="6">
    <location>
        <begin position="1"/>
        <end position="30"/>
    </location>
</feature>
<feature type="transmembrane region" description="Helical" evidence="7">
    <location>
        <begin position="996"/>
        <end position="1016"/>
    </location>
</feature>
<sequence>MAQEESESIRDEDLDISHGSAYISSDSPAPPPDPYLPFPSDSCSIGSVIFSICAPMSVHIYHIDNESFFMTIPYLWISLSLNAVLLWWALSNISFSSLPVLHHSHPQHIDAATWYKAHPVDLFNASAVFNTVHGALKQKDSNLMPVGVSFIPAYIPPNTLMYHSTSQPEIPETYEWIAMDWEFSYSFAGFQRGKKSHFRPPHKKPHASKLPGKFGKPRGDSYLYTFRNTKPLDKIIYLEGASAAKTATGEMDQQLVLSGQDSFDGIVDEYTAADVICKWGKDFGLQGYIRLEVGFEMVLCDFHDGIELAANVSLANVTDLAHLPNEKEEAETPLEKKREKLMVTPHNKTWMDPDPYLRRLLTLSKNEKETIVSDVRKSMLEPAEPHKKTDWQLVTQRLEEKFAPLLMMLEAAFRVFENESDKGDLGEPLENVVGDLSRITYNIVRRYAARDIRDDNAQREDAFKKAVEDYASHTYPLTTSMESLIYSSIYKITHEMMTHIFDIYYTSREMLHDIYVEPSSDHHDEFKKTLLSERKALSEFMGVLRWSIFTRCNEACAWDEICYSPTWGPGPFGWGANDKYMYHDGDRYRIPKDLSCVSWKDVTKMVLPPKTSKDSSSLTKTDEISTVELEAANTEEQQELDRIYRKLDRRIIPALWTLYFLTSFGTNTYGVTLTMNREEGHSLIQRLDLSPLNLSTANALGFIGTILFDLPMNLIMTKVSPQTWLARIVITVGLIYACYCALDNYQGLYAVQFLGGVLGAGVWPGMSYYITLWYPNHRMTRRVGYYFTAAQISCAVGGLVSAGFQKMDGMRGFTGWQWLYLIYGCITVVAGFSLLWWLPDRPFKMREPSSSVYRTFMRKYFTPNHPLSSEEKELHRKDMMDRQRKLNWGWKDIVMIITDVRLYPIVIMYFGVVGTGFGLAVFGSTIISVQNPHLSDIDVSLLYAPIWIFDLFGILTITPFADRLKNYRFLFFSGACVIIIVGMMVTTFAPGSWSRYGGLLIAGYGLGPTVPICMSWSAEIFENRYGDVGASCAAALVTGLGNLGSVTATYALYSGWENDQDRMYLGSNMVLVGMLGISIFSSFVAKFIQNKVRQIDPAKVTDYTESEHSSTKE</sequence>
<dbReference type="InterPro" id="IPR011701">
    <property type="entry name" value="MFS"/>
</dbReference>
<dbReference type="EMBL" id="CP076661">
    <property type="protein sequence ID" value="QWU87073.1"/>
    <property type="molecule type" value="Genomic_DNA"/>
</dbReference>
<feature type="transmembrane region" description="Helical" evidence="7">
    <location>
        <begin position="1065"/>
        <end position="1085"/>
    </location>
</feature>
<evidence type="ECO:0000259" key="8">
    <source>
        <dbReference type="PROSITE" id="PS50850"/>
    </source>
</evidence>
<dbReference type="SUPFAM" id="SSF103473">
    <property type="entry name" value="MFS general substrate transporter"/>
    <property type="match status" value="1"/>
</dbReference>
<dbReference type="PANTHER" id="PTHR43791:SF33">
    <property type="entry name" value="VITAMIN H TRANSPORTER 1"/>
    <property type="match status" value="1"/>
</dbReference>
<keyword evidence="5 7" id="KW-0472">Membrane</keyword>
<comment type="subcellular location">
    <subcellularLocation>
        <location evidence="1">Membrane</location>
        <topology evidence="1">Multi-pass membrane protein</topology>
    </subcellularLocation>
</comment>
<reference evidence="9 10" key="1">
    <citation type="submission" date="2021-06" db="EMBL/GenBank/DDBJ databases">
        <title>Candida outbreak in Lebanon.</title>
        <authorList>
            <person name="Finianos M."/>
        </authorList>
    </citation>
    <scope>NUCLEOTIDE SEQUENCE [LARGE SCALE GENOMIC DNA]</scope>
    <source>
        <strain evidence="9">CA3LBN</strain>
    </source>
</reference>
<dbReference type="PROSITE" id="PS50850">
    <property type="entry name" value="MFS"/>
    <property type="match status" value="1"/>
</dbReference>
<feature type="transmembrane region" description="Helical" evidence="7">
    <location>
        <begin position="651"/>
        <end position="672"/>
    </location>
</feature>
<dbReference type="Proteomes" id="UP000825434">
    <property type="component" value="Chromosome 1"/>
</dbReference>
<proteinExistence type="predicted"/>
<gene>
    <name evidence="9" type="ORF">CA3LBN_001291</name>
</gene>
<dbReference type="InterPro" id="IPR036259">
    <property type="entry name" value="MFS_trans_sf"/>
</dbReference>
<evidence type="ECO:0000256" key="7">
    <source>
        <dbReference type="SAM" id="Phobius"/>
    </source>
</evidence>
<evidence type="ECO:0000256" key="5">
    <source>
        <dbReference type="ARBA" id="ARBA00023136"/>
    </source>
</evidence>
<feature type="transmembrane region" description="Helical" evidence="7">
    <location>
        <begin position="748"/>
        <end position="771"/>
    </location>
</feature>
<dbReference type="Pfam" id="PF07690">
    <property type="entry name" value="MFS_1"/>
    <property type="match status" value="1"/>
</dbReference>
<name>A0ABX8I7B0_9ASCO</name>
<organism evidence="9 10">
    <name type="scientific">Candidozyma haemuli</name>
    <dbReference type="NCBI Taxonomy" id="45357"/>
    <lineage>
        <taxon>Eukaryota</taxon>
        <taxon>Fungi</taxon>
        <taxon>Dikarya</taxon>
        <taxon>Ascomycota</taxon>
        <taxon>Saccharomycotina</taxon>
        <taxon>Pichiomycetes</taxon>
        <taxon>Metschnikowiaceae</taxon>
        <taxon>Candidozyma</taxon>
    </lineage>
</organism>
<evidence type="ECO:0000256" key="4">
    <source>
        <dbReference type="ARBA" id="ARBA00022989"/>
    </source>
</evidence>
<evidence type="ECO:0000256" key="6">
    <source>
        <dbReference type="SAM" id="MobiDB-lite"/>
    </source>
</evidence>